<evidence type="ECO:0000313" key="1">
    <source>
        <dbReference type="EMBL" id="OAF65550.1"/>
    </source>
</evidence>
<name>A0A177AUN9_9BILA</name>
<feature type="non-terminal residue" evidence="1">
    <location>
        <position position="35"/>
    </location>
</feature>
<reference evidence="1 2" key="1">
    <citation type="submission" date="2016-04" db="EMBL/GenBank/DDBJ databases">
        <title>The genome of Intoshia linei affirms orthonectids as highly simplified spiralians.</title>
        <authorList>
            <person name="Mikhailov K.V."/>
            <person name="Slusarev G.S."/>
            <person name="Nikitin M.A."/>
            <person name="Logacheva M.D."/>
            <person name="Penin A."/>
            <person name="Aleoshin V."/>
            <person name="Panchin Y.V."/>
        </authorList>
    </citation>
    <scope>NUCLEOTIDE SEQUENCE [LARGE SCALE GENOMIC DNA]</scope>
    <source>
        <strain evidence="1">Intl2013</strain>
        <tissue evidence="1">Whole animal</tissue>
    </source>
</reference>
<gene>
    <name evidence="1" type="ORF">A3Q56_06722</name>
</gene>
<evidence type="ECO:0000313" key="2">
    <source>
        <dbReference type="Proteomes" id="UP000078046"/>
    </source>
</evidence>
<accession>A0A177AUN9</accession>
<dbReference type="EMBL" id="LWCA01001245">
    <property type="protein sequence ID" value="OAF65550.1"/>
    <property type="molecule type" value="Genomic_DNA"/>
</dbReference>
<keyword evidence="2" id="KW-1185">Reference proteome</keyword>
<organism evidence="1 2">
    <name type="scientific">Intoshia linei</name>
    <dbReference type="NCBI Taxonomy" id="1819745"/>
    <lineage>
        <taxon>Eukaryota</taxon>
        <taxon>Metazoa</taxon>
        <taxon>Spiralia</taxon>
        <taxon>Lophotrochozoa</taxon>
        <taxon>Mesozoa</taxon>
        <taxon>Orthonectida</taxon>
        <taxon>Rhopaluridae</taxon>
        <taxon>Intoshia</taxon>
    </lineage>
</organism>
<comment type="caution">
    <text evidence="1">The sequence shown here is derived from an EMBL/GenBank/DDBJ whole genome shotgun (WGS) entry which is preliminary data.</text>
</comment>
<dbReference type="Proteomes" id="UP000078046">
    <property type="component" value="Unassembled WGS sequence"/>
</dbReference>
<protein>
    <submittedName>
        <fullName evidence="1">Uncharacterized protein</fullName>
    </submittedName>
</protein>
<dbReference type="AlphaFoldDB" id="A0A177AUN9"/>
<proteinExistence type="predicted"/>
<sequence>MTDSFSADIRDADIACQEELLEIQHDEKCLNEYKV</sequence>